<evidence type="ECO:0000256" key="1">
    <source>
        <dbReference type="SAM" id="MobiDB-lite"/>
    </source>
</evidence>
<feature type="region of interest" description="Disordered" evidence="1">
    <location>
        <begin position="209"/>
        <end position="264"/>
    </location>
</feature>
<evidence type="ECO:0000313" key="5">
    <source>
        <dbReference type="EMBL" id="KAG6755697.1"/>
    </source>
</evidence>
<dbReference type="Pfam" id="PF25597">
    <property type="entry name" value="SH3_retrovirus"/>
    <property type="match status" value="1"/>
</dbReference>
<organism evidence="5 6">
    <name type="scientific">Populus tomentosa</name>
    <name type="common">Chinese white poplar</name>
    <dbReference type="NCBI Taxonomy" id="118781"/>
    <lineage>
        <taxon>Eukaryota</taxon>
        <taxon>Viridiplantae</taxon>
        <taxon>Streptophyta</taxon>
        <taxon>Embryophyta</taxon>
        <taxon>Tracheophyta</taxon>
        <taxon>Spermatophyta</taxon>
        <taxon>Magnoliopsida</taxon>
        <taxon>eudicotyledons</taxon>
        <taxon>Gunneridae</taxon>
        <taxon>Pentapetalae</taxon>
        <taxon>rosids</taxon>
        <taxon>fabids</taxon>
        <taxon>Malpighiales</taxon>
        <taxon>Salicaceae</taxon>
        <taxon>Saliceae</taxon>
        <taxon>Populus</taxon>
    </lineage>
</organism>
<name>A0A8X7YU52_POPTO</name>
<evidence type="ECO:0000259" key="3">
    <source>
        <dbReference type="Pfam" id="PF22936"/>
    </source>
</evidence>
<dbReference type="AlphaFoldDB" id="A0A8X7YU52"/>
<feature type="domain" description="Retrovirus-related Pol polyprotein from transposon TNT 1-94-like beta-barrel" evidence="3">
    <location>
        <begin position="326"/>
        <end position="401"/>
    </location>
</feature>
<evidence type="ECO:0008006" key="7">
    <source>
        <dbReference type="Google" id="ProtNLM"/>
    </source>
</evidence>
<dbReference type="PANTHER" id="PTHR47481:SF22">
    <property type="entry name" value="RETROTRANSPOSON GAG DOMAIN-CONTAINING PROTEIN"/>
    <property type="match status" value="1"/>
</dbReference>
<keyword evidence="6" id="KW-1185">Reference proteome</keyword>
<dbReference type="EMBL" id="JAAWWB010000022">
    <property type="protein sequence ID" value="KAG6755697.1"/>
    <property type="molecule type" value="Genomic_DNA"/>
</dbReference>
<evidence type="ECO:0000259" key="2">
    <source>
        <dbReference type="Pfam" id="PF13976"/>
    </source>
</evidence>
<gene>
    <name evidence="5" type="ORF">POTOM_041530</name>
</gene>
<dbReference type="Pfam" id="PF22936">
    <property type="entry name" value="Pol_BBD"/>
    <property type="match status" value="1"/>
</dbReference>
<dbReference type="Pfam" id="PF14223">
    <property type="entry name" value="Retrotran_gag_2"/>
    <property type="match status" value="1"/>
</dbReference>
<evidence type="ECO:0000313" key="6">
    <source>
        <dbReference type="Proteomes" id="UP000886885"/>
    </source>
</evidence>
<evidence type="ECO:0000259" key="4">
    <source>
        <dbReference type="Pfam" id="PF25597"/>
    </source>
</evidence>
<dbReference type="PANTHER" id="PTHR47481">
    <property type="match status" value="1"/>
</dbReference>
<feature type="domain" description="Retroviral polymerase SH3-like" evidence="4">
    <location>
        <begin position="490"/>
        <end position="525"/>
    </location>
</feature>
<dbReference type="InterPro" id="IPR057670">
    <property type="entry name" value="SH3_retrovirus"/>
</dbReference>
<feature type="compositionally biased region" description="Polar residues" evidence="1">
    <location>
        <begin position="228"/>
        <end position="247"/>
    </location>
</feature>
<sequence length="530" mass="58131">MMTTILNTNDHHSTLITINVAAQTPDKLTSTNYLAWKLQFQTLFIGYDLHGLSMAPILDQLLLNAILGSLSPTIMPFIAQAHTSSEAWTILANTYVKPSRGRIKQVKNQFKHITKGSMGVSKFLQTIKARADELATLGAPVDAEDLSDQILEGLGDDYKELTRAVQARDNPISFYELHEKLLNFEASLQYVSHPDQSYFPASAHLANRHSTSYRQSPHSHSPGRHTGWRSTSNNSSIGWRPSFSPNTRFSTPSQSSSFPSRPARPPSKPYFGFFQICRIQGHTAKYCPSFKLIPITTSSNTGSQVSTSPWHPTAHLATTSATTPPWLLDSGASHHVTSDLHNLSLHAPYQGSDDIMIGDGTTLPITHTGSTSLSSSNIHFSLTNVLCVPSIQKNLISISKFCISNNASIEFLPCTFVVKDLHTGAILLTGKTKDGVYAWPTSTPLIAFSSVKTTSSTWHHRLGHPALPILQHVISKHGLDLSSSSLSKLYSLTQSAYLCYDPSTSKVFVSTHVRFIESIFPFTSTLPQAA</sequence>
<dbReference type="OrthoDB" id="851583at2759"/>
<dbReference type="Proteomes" id="UP000886885">
    <property type="component" value="Chromosome 11D"/>
</dbReference>
<accession>A0A8X7YU52</accession>
<protein>
    <recommendedName>
        <fullName evidence="7">GAG-pre-integrase domain-containing protein</fullName>
    </recommendedName>
</protein>
<dbReference type="Pfam" id="PF13976">
    <property type="entry name" value="gag_pre-integrs"/>
    <property type="match status" value="1"/>
</dbReference>
<feature type="compositionally biased region" description="Polar residues" evidence="1">
    <location>
        <begin position="209"/>
        <end position="219"/>
    </location>
</feature>
<reference evidence="5" key="1">
    <citation type="journal article" date="2020" name="bioRxiv">
        <title>Hybrid origin of Populus tomentosa Carr. identified through genome sequencing and phylogenomic analysis.</title>
        <authorList>
            <person name="An X."/>
            <person name="Gao K."/>
            <person name="Chen Z."/>
            <person name="Li J."/>
            <person name="Yang X."/>
            <person name="Yang X."/>
            <person name="Zhou J."/>
            <person name="Guo T."/>
            <person name="Zhao T."/>
            <person name="Huang S."/>
            <person name="Miao D."/>
            <person name="Khan W.U."/>
            <person name="Rao P."/>
            <person name="Ye M."/>
            <person name="Lei B."/>
            <person name="Liao W."/>
            <person name="Wang J."/>
            <person name="Ji L."/>
            <person name="Li Y."/>
            <person name="Guo B."/>
            <person name="Mustafa N.S."/>
            <person name="Li S."/>
            <person name="Yun Q."/>
            <person name="Keller S.R."/>
            <person name="Mao J."/>
            <person name="Zhang R."/>
            <person name="Strauss S.H."/>
        </authorList>
    </citation>
    <scope>NUCLEOTIDE SEQUENCE</scope>
    <source>
        <strain evidence="5">GM15</strain>
        <tissue evidence="5">Leaf</tissue>
    </source>
</reference>
<comment type="caution">
    <text evidence="5">The sequence shown here is derived from an EMBL/GenBank/DDBJ whole genome shotgun (WGS) entry which is preliminary data.</text>
</comment>
<dbReference type="InterPro" id="IPR054722">
    <property type="entry name" value="PolX-like_BBD"/>
</dbReference>
<dbReference type="InterPro" id="IPR025724">
    <property type="entry name" value="GAG-pre-integrase_dom"/>
</dbReference>
<proteinExistence type="predicted"/>
<feature type="domain" description="GAG-pre-integrase" evidence="2">
    <location>
        <begin position="437"/>
        <end position="485"/>
    </location>
</feature>
<feature type="compositionally biased region" description="Low complexity" evidence="1">
    <location>
        <begin position="248"/>
        <end position="261"/>
    </location>
</feature>